<keyword evidence="1" id="KW-0812">Transmembrane</keyword>
<organism evidence="2 3">
    <name type="scientific">Alicyclobacillus mengziensis</name>
    <dbReference type="NCBI Taxonomy" id="2931921"/>
    <lineage>
        <taxon>Bacteria</taxon>
        <taxon>Bacillati</taxon>
        <taxon>Bacillota</taxon>
        <taxon>Bacilli</taxon>
        <taxon>Bacillales</taxon>
        <taxon>Alicyclobacillaceae</taxon>
        <taxon>Alicyclobacillus</taxon>
    </lineage>
</organism>
<evidence type="ECO:0000256" key="1">
    <source>
        <dbReference type="SAM" id="Phobius"/>
    </source>
</evidence>
<evidence type="ECO:0000313" key="3">
    <source>
        <dbReference type="Proteomes" id="UP000663505"/>
    </source>
</evidence>
<dbReference type="EMBL" id="CP071182">
    <property type="protein sequence ID" value="QSO48112.1"/>
    <property type="molecule type" value="Genomic_DNA"/>
</dbReference>
<evidence type="ECO:0000313" key="2">
    <source>
        <dbReference type="EMBL" id="QSO48112.1"/>
    </source>
</evidence>
<reference evidence="2 3" key="1">
    <citation type="submission" date="2021-02" db="EMBL/GenBank/DDBJ databases">
        <title>Alicyclobacillus curvatus sp. nov. and Alicyclobacillus mengziensis sp. nov., two acidophilic bacteria isolated from acid mine drainage.</title>
        <authorList>
            <person name="Huang Y."/>
        </authorList>
    </citation>
    <scope>NUCLEOTIDE SEQUENCE [LARGE SCALE GENOMIC DNA]</scope>
    <source>
        <strain evidence="2 3">S30H14</strain>
    </source>
</reference>
<feature type="transmembrane region" description="Helical" evidence="1">
    <location>
        <begin position="75"/>
        <end position="93"/>
    </location>
</feature>
<keyword evidence="1" id="KW-0472">Membrane</keyword>
<keyword evidence="1" id="KW-1133">Transmembrane helix</keyword>
<feature type="transmembrane region" description="Helical" evidence="1">
    <location>
        <begin position="17"/>
        <end position="40"/>
    </location>
</feature>
<accession>A0A9X7W0C4</accession>
<sequence length="149" mass="17638">MIMTHHMWFPLYFPYRVFFPFATFFWFIDLIIYVVVAGAFYSMFRKAGTPNAWLAFIPIAGLWPFLWTINRSAWNVLWLFIPVVNYIITLYWLGQLLKSFDHSPWLVLLALFPLLNLILLGILIYIGYSNSVRYTGNGPYGRGPKQFFY</sequence>
<dbReference type="KEGG" id="afx:JZ786_03620"/>
<protein>
    <recommendedName>
        <fullName evidence="4">DUF805 domain-containing protein</fullName>
    </recommendedName>
</protein>
<name>A0A9X7W0C4_9BACL</name>
<keyword evidence="3" id="KW-1185">Reference proteome</keyword>
<feature type="transmembrane region" description="Helical" evidence="1">
    <location>
        <begin position="105"/>
        <end position="128"/>
    </location>
</feature>
<dbReference type="InterPro" id="IPR043739">
    <property type="entry name" value="DUF5684"/>
</dbReference>
<gene>
    <name evidence="2" type="ORF">JZ786_03620</name>
</gene>
<dbReference type="Proteomes" id="UP000663505">
    <property type="component" value="Chromosome"/>
</dbReference>
<feature type="transmembrane region" description="Helical" evidence="1">
    <location>
        <begin position="52"/>
        <end position="69"/>
    </location>
</feature>
<proteinExistence type="predicted"/>
<evidence type="ECO:0008006" key="4">
    <source>
        <dbReference type="Google" id="ProtNLM"/>
    </source>
</evidence>
<dbReference type="Pfam" id="PF18936">
    <property type="entry name" value="DUF5684"/>
    <property type="match status" value="1"/>
</dbReference>
<dbReference type="AlphaFoldDB" id="A0A9X7W0C4"/>